<dbReference type="SUPFAM" id="SSF110849">
    <property type="entry name" value="ParB/Sulfiredoxin"/>
    <property type="match status" value="1"/>
</dbReference>
<feature type="region of interest" description="Disordered" evidence="1">
    <location>
        <begin position="541"/>
        <end position="578"/>
    </location>
</feature>
<feature type="domain" description="ParB-like N-terminal" evidence="2">
    <location>
        <begin position="22"/>
        <end position="116"/>
    </location>
</feature>
<keyword evidence="4" id="KW-1185">Reference proteome</keyword>
<evidence type="ECO:0000256" key="1">
    <source>
        <dbReference type="SAM" id="MobiDB-lite"/>
    </source>
</evidence>
<dbReference type="Gene3D" id="1.10.10.2830">
    <property type="match status" value="1"/>
</dbReference>
<dbReference type="SUPFAM" id="SSF109709">
    <property type="entry name" value="KorB DNA-binding domain-like"/>
    <property type="match status" value="1"/>
</dbReference>
<feature type="compositionally biased region" description="Acidic residues" evidence="1">
    <location>
        <begin position="557"/>
        <end position="578"/>
    </location>
</feature>
<dbReference type="RefSeq" id="WP_063840670.1">
    <property type="nucleotide sequence ID" value="NZ_JYNL01000070.1"/>
</dbReference>
<evidence type="ECO:0000313" key="3">
    <source>
        <dbReference type="EMBL" id="KMO67034.1"/>
    </source>
</evidence>
<dbReference type="GO" id="GO:0005694">
    <property type="term" value="C:chromosome"/>
    <property type="evidence" value="ECO:0007669"/>
    <property type="project" value="TreeGrafter"/>
</dbReference>
<evidence type="ECO:0000259" key="2">
    <source>
        <dbReference type="SMART" id="SM00470"/>
    </source>
</evidence>
<dbReference type="PANTHER" id="PTHR33375:SF1">
    <property type="entry name" value="CHROMOSOME-PARTITIONING PROTEIN PARB-RELATED"/>
    <property type="match status" value="1"/>
</dbReference>
<dbReference type="InterPro" id="IPR036086">
    <property type="entry name" value="ParB/Sulfiredoxin_sf"/>
</dbReference>
<dbReference type="Proteomes" id="UP000036513">
    <property type="component" value="Unassembled WGS sequence"/>
</dbReference>
<dbReference type="AlphaFoldDB" id="A0A0J6VA35"/>
<organism evidence="3 4">
    <name type="scientific">Mycolicibacterium chlorophenolicum</name>
    <dbReference type="NCBI Taxonomy" id="37916"/>
    <lineage>
        <taxon>Bacteria</taxon>
        <taxon>Bacillati</taxon>
        <taxon>Actinomycetota</taxon>
        <taxon>Actinomycetes</taxon>
        <taxon>Mycobacteriales</taxon>
        <taxon>Mycobacteriaceae</taxon>
        <taxon>Mycolicibacterium</taxon>
    </lineage>
</organism>
<feature type="region of interest" description="Disordered" evidence="1">
    <location>
        <begin position="1"/>
        <end position="25"/>
    </location>
</feature>
<protein>
    <submittedName>
        <fullName evidence="3">Chromosome-partitioning protein Spo0J</fullName>
    </submittedName>
</protein>
<dbReference type="PANTHER" id="PTHR33375">
    <property type="entry name" value="CHROMOSOME-PARTITIONING PROTEIN PARB-RELATED"/>
    <property type="match status" value="1"/>
</dbReference>
<dbReference type="STRING" id="37916.MCHLDSM_07273"/>
<comment type="caution">
    <text evidence="3">The sequence shown here is derived from an EMBL/GenBank/DDBJ whole genome shotgun (WGS) entry which is preliminary data.</text>
</comment>
<sequence>MTNTITDTQHDDAAEHEAGSLEHLDPHTLVVDTNVRNVTDLKADFVASIKEHGVLMPIVAVRADNGQVMVRMGQRRTLAAREAGLTSVPVYVRPLTEGDDTAHLVDRIAQQIVENDHRDDITEVERAHGIQQLLDAGVSVTKVAKKLSVKKDTVKAVETVGKSDAARAALDTGQLSLTEAAALTEFEDLPGALDRITSAAGTSRFDHVVAQLREEQASWQAQLNAEAHWREKGFTVLDERPRWDLDCVDIGYLRSADGERVDDDVVTDPALWAVLVEEEEAWVDTETGEAVDESTIDWNTEDDPEAVPAEGMRHFNTVKDGVVYVPTYYCLDYSAAGFSVDSWFLRNAGATPDTADTSADDDAVDLDTEGEDAAAARAAALAKAQAEEAETLRRERRKVIALNRLGDAAMQVRREFVTKLLARKTLPKGAAIFIADCLIREAALISDYHGSGLTAELLGVSEGEGLRKLVTDLPPTGDGRAHVLTLAVVLGALEARTPKDAWRSGGSGGWRRGVGTGEYLAFLVANGYELADVERVIAGERTGDEVYDETLSSPDDDHTDDSDGPEAEPAVETEGEQE</sequence>
<name>A0A0J6VA35_9MYCO</name>
<accession>A0A0J6VA35</accession>
<dbReference type="PATRIC" id="fig|37916.4.peg.7293"/>
<dbReference type="InterPro" id="IPR050336">
    <property type="entry name" value="Chromosome_partition/occlusion"/>
</dbReference>
<feature type="compositionally biased region" description="Basic and acidic residues" evidence="1">
    <location>
        <begin position="8"/>
        <end position="25"/>
    </location>
</feature>
<dbReference type="InterPro" id="IPR003115">
    <property type="entry name" value="ParB_N"/>
</dbReference>
<dbReference type="SMART" id="SM00470">
    <property type="entry name" value="ParB"/>
    <property type="match status" value="1"/>
</dbReference>
<dbReference type="GO" id="GO:0007059">
    <property type="term" value="P:chromosome segregation"/>
    <property type="evidence" value="ECO:0007669"/>
    <property type="project" value="TreeGrafter"/>
</dbReference>
<evidence type="ECO:0000313" key="4">
    <source>
        <dbReference type="Proteomes" id="UP000036513"/>
    </source>
</evidence>
<dbReference type="SMR" id="A0A0J6VA35"/>
<reference evidence="3 4" key="1">
    <citation type="journal article" date="2015" name="Genome Biol. Evol.">
        <title>Characterization of Three Mycobacterium spp. with Potential Use in Bioremediation by Genome Sequencing and Comparative Genomics.</title>
        <authorList>
            <person name="Das S."/>
            <person name="Pettersson B.M."/>
            <person name="Behra P.R."/>
            <person name="Ramesh M."/>
            <person name="Dasgupta S."/>
            <person name="Bhattacharya A."/>
            <person name="Kirsebom L.A."/>
        </authorList>
    </citation>
    <scope>NUCLEOTIDE SEQUENCE [LARGE SCALE GENOMIC DNA]</scope>
    <source>
        <strain evidence="3 4">DSM 43826</strain>
    </source>
</reference>
<gene>
    <name evidence="3" type="primary">spo0C_2</name>
    <name evidence="3" type="ORF">MCHLDSM_07273</name>
</gene>
<dbReference type="EMBL" id="JYNL01000070">
    <property type="protein sequence ID" value="KMO67034.1"/>
    <property type="molecule type" value="Genomic_DNA"/>
</dbReference>
<proteinExistence type="predicted"/>
<dbReference type="Pfam" id="PF02195">
    <property type="entry name" value="ParB_N"/>
    <property type="match status" value="1"/>
</dbReference>
<dbReference type="Gene3D" id="3.90.1530.10">
    <property type="entry name" value="Conserved hypothetical protein from pyrococcus furiosus pfu- 392566-001, ParB domain"/>
    <property type="match status" value="1"/>
</dbReference>